<dbReference type="SUPFAM" id="SSF54117">
    <property type="entry name" value="Interleukin 8-like chemokines"/>
    <property type="match status" value="1"/>
</dbReference>
<dbReference type="Gene3D" id="2.40.50.40">
    <property type="match status" value="1"/>
</dbReference>
<evidence type="ECO:0000256" key="3">
    <source>
        <dbReference type="SAM" id="SignalP"/>
    </source>
</evidence>
<feature type="compositionally biased region" description="Basic residues" evidence="2">
    <location>
        <begin position="90"/>
        <end position="100"/>
    </location>
</feature>
<feature type="region of interest" description="Disordered" evidence="2">
    <location>
        <begin position="81"/>
        <end position="120"/>
    </location>
</feature>
<name>A0A8T3CWJ7_9TELE</name>
<dbReference type="InterPro" id="IPR036048">
    <property type="entry name" value="Interleukin_8-like_sf"/>
</dbReference>
<dbReference type="InterPro" id="IPR001811">
    <property type="entry name" value="Chemokine_IL8-like_dom"/>
</dbReference>
<keyword evidence="1" id="KW-0202">Cytokine</keyword>
<dbReference type="PRINTS" id="PR00436">
    <property type="entry name" value="INTERLEUKIN8"/>
</dbReference>
<dbReference type="GO" id="GO:0005615">
    <property type="term" value="C:extracellular space"/>
    <property type="evidence" value="ECO:0007669"/>
    <property type="project" value="UniProtKB-KW"/>
</dbReference>
<feature type="signal peptide" evidence="3">
    <location>
        <begin position="1"/>
        <end position="17"/>
    </location>
</feature>
<accession>A0A8T3CWJ7</accession>
<dbReference type="InterPro" id="IPR001089">
    <property type="entry name" value="Chemokine_CXC"/>
</dbReference>
<proteinExistence type="predicted"/>
<dbReference type="OrthoDB" id="9948647at2759"/>
<dbReference type="AlphaFoldDB" id="A0A8T3CWJ7"/>
<organism evidence="5 6">
    <name type="scientific">Albula goreensis</name>
    <dbReference type="NCBI Taxonomy" id="1534307"/>
    <lineage>
        <taxon>Eukaryota</taxon>
        <taxon>Metazoa</taxon>
        <taxon>Chordata</taxon>
        <taxon>Craniata</taxon>
        <taxon>Vertebrata</taxon>
        <taxon>Euteleostomi</taxon>
        <taxon>Actinopterygii</taxon>
        <taxon>Neopterygii</taxon>
        <taxon>Teleostei</taxon>
        <taxon>Albuliformes</taxon>
        <taxon>Albulidae</taxon>
        <taxon>Albula</taxon>
    </lineage>
</organism>
<gene>
    <name evidence="5" type="ORF">AGOR_G00199720</name>
</gene>
<dbReference type="SMART" id="SM00199">
    <property type="entry name" value="SCY"/>
    <property type="match status" value="1"/>
</dbReference>
<protein>
    <recommendedName>
        <fullName evidence="4">Chemokine interleukin-8-like domain-containing protein</fullName>
    </recommendedName>
</protein>
<evidence type="ECO:0000256" key="2">
    <source>
        <dbReference type="SAM" id="MobiDB-lite"/>
    </source>
</evidence>
<comment type="caution">
    <text evidence="5">The sequence shown here is derived from an EMBL/GenBank/DDBJ whole genome shotgun (WGS) entry which is preliminary data.</text>
</comment>
<keyword evidence="3" id="KW-0732">Signal</keyword>
<feature type="compositionally biased region" description="Basic residues" evidence="2">
    <location>
        <begin position="108"/>
        <end position="120"/>
    </location>
</feature>
<dbReference type="Pfam" id="PF00048">
    <property type="entry name" value="IL8"/>
    <property type="match status" value="1"/>
</dbReference>
<reference evidence="5" key="1">
    <citation type="submission" date="2021-01" db="EMBL/GenBank/DDBJ databases">
        <authorList>
            <person name="Zahm M."/>
            <person name="Roques C."/>
            <person name="Cabau C."/>
            <person name="Klopp C."/>
            <person name="Donnadieu C."/>
            <person name="Jouanno E."/>
            <person name="Lampietro C."/>
            <person name="Louis A."/>
            <person name="Herpin A."/>
            <person name="Echchiki A."/>
            <person name="Berthelot C."/>
            <person name="Parey E."/>
            <person name="Roest-Crollius H."/>
            <person name="Braasch I."/>
            <person name="Postlethwait J."/>
            <person name="Bobe J."/>
            <person name="Montfort J."/>
            <person name="Bouchez O."/>
            <person name="Begum T."/>
            <person name="Mejri S."/>
            <person name="Adams A."/>
            <person name="Chen W.-J."/>
            <person name="Guiguen Y."/>
        </authorList>
    </citation>
    <scope>NUCLEOTIDE SEQUENCE</scope>
    <source>
        <tissue evidence="5">Blood</tissue>
    </source>
</reference>
<dbReference type="PRINTS" id="PR00437">
    <property type="entry name" value="SMALLCYTKCXC"/>
</dbReference>
<dbReference type="GO" id="GO:0008009">
    <property type="term" value="F:chemokine activity"/>
    <property type="evidence" value="ECO:0007669"/>
    <property type="project" value="InterPro"/>
</dbReference>
<keyword evidence="6" id="KW-1185">Reference proteome</keyword>
<dbReference type="EMBL" id="JAERUA010000019">
    <property type="protein sequence ID" value="KAI1886818.1"/>
    <property type="molecule type" value="Genomic_DNA"/>
</dbReference>
<evidence type="ECO:0000313" key="6">
    <source>
        <dbReference type="Proteomes" id="UP000829720"/>
    </source>
</evidence>
<sequence>MALNISALLMALLLLSSLDFDTEHMVGATSVRERCECDKVVDFVPWRRIMDFTVTDKGPLCKHIQTVLHLKNKKHVCLNPESSQGQRLQKCWKRSQKNPGRKGECLRLKHGRSKKRTETL</sequence>
<feature type="domain" description="Chemokine interleukin-8-like" evidence="4">
    <location>
        <begin position="32"/>
        <end position="95"/>
    </location>
</feature>
<feature type="chain" id="PRO_5035718590" description="Chemokine interleukin-8-like domain-containing protein" evidence="3">
    <location>
        <begin position="18"/>
        <end position="120"/>
    </location>
</feature>
<dbReference type="GO" id="GO:0006955">
    <property type="term" value="P:immune response"/>
    <property type="evidence" value="ECO:0007669"/>
    <property type="project" value="InterPro"/>
</dbReference>
<evidence type="ECO:0000259" key="4">
    <source>
        <dbReference type="SMART" id="SM00199"/>
    </source>
</evidence>
<dbReference type="Proteomes" id="UP000829720">
    <property type="component" value="Unassembled WGS sequence"/>
</dbReference>
<evidence type="ECO:0000256" key="1">
    <source>
        <dbReference type="ARBA" id="ARBA00022514"/>
    </source>
</evidence>
<evidence type="ECO:0000313" key="5">
    <source>
        <dbReference type="EMBL" id="KAI1886818.1"/>
    </source>
</evidence>